<dbReference type="GO" id="GO:0005576">
    <property type="term" value="C:extracellular region"/>
    <property type="evidence" value="ECO:0007669"/>
    <property type="project" value="TreeGrafter"/>
</dbReference>
<dbReference type="OrthoDB" id="4062651at2759"/>
<organism evidence="2 3">
    <name type="scientific">Candidula unifasciata</name>
    <dbReference type="NCBI Taxonomy" id="100452"/>
    <lineage>
        <taxon>Eukaryota</taxon>
        <taxon>Metazoa</taxon>
        <taxon>Spiralia</taxon>
        <taxon>Lophotrochozoa</taxon>
        <taxon>Mollusca</taxon>
        <taxon>Gastropoda</taxon>
        <taxon>Heterobranchia</taxon>
        <taxon>Euthyneura</taxon>
        <taxon>Panpulmonata</taxon>
        <taxon>Eupulmonata</taxon>
        <taxon>Stylommatophora</taxon>
        <taxon>Helicina</taxon>
        <taxon>Helicoidea</taxon>
        <taxon>Geomitridae</taxon>
        <taxon>Candidula</taxon>
    </lineage>
</organism>
<dbReference type="GO" id="GO:0001501">
    <property type="term" value="P:skeletal system development"/>
    <property type="evidence" value="ECO:0007669"/>
    <property type="project" value="TreeGrafter"/>
</dbReference>
<evidence type="ECO:0000313" key="2">
    <source>
        <dbReference type="EMBL" id="CAG5127235.1"/>
    </source>
</evidence>
<proteinExistence type="predicted"/>
<dbReference type="PANTHER" id="PTHR46448">
    <property type="entry name" value="PROTEIN KINASE DOMAIN-CONTAINING PROTEIN"/>
    <property type="match status" value="1"/>
</dbReference>
<feature type="non-terminal residue" evidence="2">
    <location>
        <position position="1"/>
    </location>
</feature>
<accession>A0A8S3ZH46</accession>
<keyword evidence="3" id="KW-1185">Reference proteome</keyword>
<dbReference type="SUPFAM" id="SSF56112">
    <property type="entry name" value="Protein kinase-like (PK-like)"/>
    <property type="match status" value="1"/>
</dbReference>
<dbReference type="EMBL" id="CAJHNH020002618">
    <property type="protein sequence ID" value="CAG5127235.1"/>
    <property type="molecule type" value="Genomic_DNA"/>
</dbReference>
<comment type="caution">
    <text evidence="2">The sequence shown here is derived from an EMBL/GenBank/DDBJ whole genome shotgun (WGS) entry which is preliminary data.</text>
</comment>
<evidence type="ECO:0000256" key="1">
    <source>
        <dbReference type="SAM" id="MobiDB-lite"/>
    </source>
</evidence>
<protein>
    <recommendedName>
        <fullName evidence="4">Protein kinase domain-containing protein</fullName>
    </recommendedName>
</protein>
<reference evidence="2" key="1">
    <citation type="submission" date="2021-04" db="EMBL/GenBank/DDBJ databases">
        <authorList>
            <consortium name="Molecular Ecology Group"/>
        </authorList>
    </citation>
    <scope>NUCLEOTIDE SEQUENCE</scope>
</reference>
<dbReference type="PANTHER" id="PTHR46448:SF1">
    <property type="entry name" value="PROTEIN KINASE DOMAIN-CONTAINING PROTEIN"/>
    <property type="match status" value="1"/>
</dbReference>
<dbReference type="GO" id="GO:0004715">
    <property type="term" value="F:non-membrane spanning protein tyrosine kinase activity"/>
    <property type="evidence" value="ECO:0007669"/>
    <property type="project" value="InterPro"/>
</dbReference>
<dbReference type="InterPro" id="IPR042983">
    <property type="entry name" value="PKDCC"/>
</dbReference>
<sequence>MTRSSTLNRRLKNLVIICSTLILILSVALVYRAFTSQVFMRPHRRSLSSNEDKKSHKLHPKRPISYSATTLQDFKNDLMFADLIPTKSKKFKESIFIKSAHKNILLNFFADLHPTNWENVAESDDMAFGLKYLLIECNLESRMSCKQIDSLSRDGYAEKSRSKMVEYVHEMTEQTSGVHKHRYAVRSLVRENSTACAAQVNNADKCATMDDYRLLKEVLLLTTLRHPGIIHIKGYCLRGNQVSDKLREKGIILVTEIGITLTDAVLEMASWSQRVSMALQVSKLLLYLDRTILGSLRFTKLSLSDFVLVRGALVKLATLDNLELGNISCTDNSDCHLVGANKGLRCRNKYCSGMNSASNLHMATQKVLKLLLQKPPGSAEVALVERLDSFNISTKELVAELFNFFRHNPPEGPVMFDYPEETDKMTNRGHHRMGHLSNQESDSRK</sequence>
<feature type="region of interest" description="Disordered" evidence="1">
    <location>
        <begin position="422"/>
        <end position="445"/>
    </location>
</feature>
<name>A0A8S3ZH46_9EUPU</name>
<feature type="compositionally biased region" description="Polar residues" evidence="1">
    <location>
        <begin position="436"/>
        <end position="445"/>
    </location>
</feature>
<dbReference type="Gene3D" id="1.10.510.10">
    <property type="entry name" value="Transferase(Phosphotransferase) domain 1"/>
    <property type="match status" value="1"/>
</dbReference>
<evidence type="ECO:0008006" key="4">
    <source>
        <dbReference type="Google" id="ProtNLM"/>
    </source>
</evidence>
<dbReference type="InterPro" id="IPR011009">
    <property type="entry name" value="Kinase-like_dom_sf"/>
</dbReference>
<gene>
    <name evidence="2" type="ORF">CUNI_LOCUS12793</name>
</gene>
<evidence type="ECO:0000313" key="3">
    <source>
        <dbReference type="Proteomes" id="UP000678393"/>
    </source>
</evidence>
<dbReference type="Proteomes" id="UP000678393">
    <property type="component" value="Unassembled WGS sequence"/>
</dbReference>
<dbReference type="AlphaFoldDB" id="A0A8S3ZH46"/>